<keyword evidence="8" id="KW-1185">Reference proteome</keyword>
<keyword evidence="3 6" id="KW-1133">Transmembrane helix</keyword>
<dbReference type="InterPro" id="IPR019013">
    <property type="entry name" value="Vma21"/>
</dbReference>
<name>A0A9P0FLK5_BRAAE</name>
<gene>
    <name evidence="7" type="ORF">MELIAE_LOCUS10081</name>
</gene>
<feature type="transmembrane region" description="Helical" evidence="6">
    <location>
        <begin position="49"/>
        <end position="69"/>
    </location>
</feature>
<sequence length="85" mass="9645">METNAQQFTTFKTILAYSVFILLAPITSFFVSKYLFFEGILGLNNLPSNVWSAVISIVVLHIALGMYIYRAYFEADKGKPDEKID</sequence>
<evidence type="ECO:0000256" key="4">
    <source>
        <dbReference type="ARBA" id="ARBA00023136"/>
    </source>
</evidence>
<evidence type="ECO:0000313" key="8">
    <source>
        <dbReference type="Proteomes" id="UP001154078"/>
    </source>
</evidence>
<keyword evidence="1 6" id="KW-0812">Transmembrane</keyword>
<evidence type="ECO:0000256" key="2">
    <source>
        <dbReference type="ARBA" id="ARBA00022824"/>
    </source>
</evidence>
<dbReference type="PANTHER" id="PTHR31792:SF6">
    <property type="entry name" value="VACUOLAR ATPASE ASSEMBLY INTEGRAL MEMBRANE PROTEIN VMA21 HOMOLOG"/>
    <property type="match status" value="1"/>
</dbReference>
<accession>A0A9P0FLK5</accession>
<dbReference type="OrthoDB" id="160405at2759"/>
<evidence type="ECO:0000256" key="3">
    <source>
        <dbReference type="ARBA" id="ARBA00022989"/>
    </source>
</evidence>
<dbReference type="PANTHER" id="PTHR31792">
    <property type="entry name" value="VACUOLAR ATPASE ASSEMBLY INTEGRAL MEMBRANE PROTEIN VMA21"/>
    <property type="match status" value="1"/>
</dbReference>
<evidence type="ECO:0008006" key="9">
    <source>
        <dbReference type="Google" id="ProtNLM"/>
    </source>
</evidence>
<evidence type="ECO:0000256" key="5">
    <source>
        <dbReference type="ARBA" id="ARBA00023329"/>
    </source>
</evidence>
<dbReference type="EMBL" id="OV121138">
    <property type="protein sequence ID" value="CAH0560314.1"/>
    <property type="molecule type" value="Genomic_DNA"/>
</dbReference>
<keyword evidence="5" id="KW-0968">Cytoplasmic vesicle</keyword>
<feature type="transmembrane region" description="Helical" evidence="6">
    <location>
        <begin position="14"/>
        <end position="37"/>
    </location>
</feature>
<dbReference type="Proteomes" id="UP001154078">
    <property type="component" value="Chromosome 7"/>
</dbReference>
<proteinExistence type="predicted"/>
<dbReference type="GO" id="GO:0005789">
    <property type="term" value="C:endoplasmic reticulum membrane"/>
    <property type="evidence" value="ECO:0007669"/>
    <property type="project" value="TreeGrafter"/>
</dbReference>
<keyword evidence="4 6" id="KW-0472">Membrane</keyword>
<dbReference type="GO" id="GO:0070072">
    <property type="term" value="P:vacuolar proton-transporting V-type ATPase complex assembly"/>
    <property type="evidence" value="ECO:0007669"/>
    <property type="project" value="InterPro"/>
</dbReference>
<evidence type="ECO:0000313" key="7">
    <source>
        <dbReference type="EMBL" id="CAH0560314.1"/>
    </source>
</evidence>
<dbReference type="Pfam" id="PF09446">
    <property type="entry name" value="VMA21"/>
    <property type="match status" value="1"/>
</dbReference>
<evidence type="ECO:0000256" key="1">
    <source>
        <dbReference type="ARBA" id="ARBA00022692"/>
    </source>
</evidence>
<dbReference type="GO" id="GO:0031410">
    <property type="term" value="C:cytoplasmic vesicle"/>
    <property type="evidence" value="ECO:0007669"/>
    <property type="project" value="UniProtKB-KW"/>
</dbReference>
<keyword evidence="2" id="KW-0256">Endoplasmic reticulum</keyword>
<evidence type="ECO:0000256" key="6">
    <source>
        <dbReference type="SAM" id="Phobius"/>
    </source>
</evidence>
<protein>
    <recommendedName>
        <fullName evidence="9">Vacuolar ATPase assembly integral membrane protein VMA21 homolog</fullName>
    </recommendedName>
</protein>
<reference evidence="7" key="1">
    <citation type="submission" date="2021-12" db="EMBL/GenBank/DDBJ databases">
        <authorList>
            <person name="King R."/>
        </authorList>
    </citation>
    <scope>NUCLEOTIDE SEQUENCE</scope>
</reference>
<dbReference type="AlphaFoldDB" id="A0A9P0FLK5"/>
<organism evidence="7 8">
    <name type="scientific">Brassicogethes aeneus</name>
    <name type="common">Rape pollen beetle</name>
    <name type="synonym">Meligethes aeneus</name>
    <dbReference type="NCBI Taxonomy" id="1431903"/>
    <lineage>
        <taxon>Eukaryota</taxon>
        <taxon>Metazoa</taxon>
        <taxon>Ecdysozoa</taxon>
        <taxon>Arthropoda</taxon>
        <taxon>Hexapoda</taxon>
        <taxon>Insecta</taxon>
        <taxon>Pterygota</taxon>
        <taxon>Neoptera</taxon>
        <taxon>Endopterygota</taxon>
        <taxon>Coleoptera</taxon>
        <taxon>Polyphaga</taxon>
        <taxon>Cucujiformia</taxon>
        <taxon>Nitidulidae</taxon>
        <taxon>Meligethinae</taxon>
        <taxon>Brassicogethes</taxon>
    </lineage>
</organism>